<dbReference type="CDD" id="cd12797">
    <property type="entry name" value="M23_peptidase"/>
    <property type="match status" value="1"/>
</dbReference>
<dbReference type="InterPro" id="IPR023346">
    <property type="entry name" value="Lysozyme-like_dom_sf"/>
</dbReference>
<name>A0A6I0ER91_9FIRM</name>
<dbReference type="GO" id="GO:0004222">
    <property type="term" value="F:metalloendopeptidase activity"/>
    <property type="evidence" value="ECO:0007669"/>
    <property type="project" value="TreeGrafter"/>
</dbReference>
<dbReference type="PANTHER" id="PTHR21666">
    <property type="entry name" value="PEPTIDASE-RELATED"/>
    <property type="match status" value="1"/>
</dbReference>
<dbReference type="InterPro" id="IPR016047">
    <property type="entry name" value="M23ase_b-sheet_dom"/>
</dbReference>
<evidence type="ECO:0000256" key="1">
    <source>
        <dbReference type="SAM" id="Phobius"/>
    </source>
</evidence>
<evidence type="ECO:0000313" key="4">
    <source>
        <dbReference type="EMBL" id="KAB2951996.1"/>
    </source>
</evidence>
<gene>
    <name evidence="4" type="ORF">F9B85_10595</name>
</gene>
<organism evidence="4 5">
    <name type="scientific">Heliorestis acidaminivorans</name>
    <dbReference type="NCBI Taxonomy" id="553427"/>
    <lineage>
        <taxon>Bacteria</taxon>
        <taxon>Bacillati</taxon>
        <taxon>Bacillota</taxon>
        <taxon>Clostridia</taxon>
        <taxon>Eubacteriales</taxon>
        <taxon>Heliobacteriaceae</taxon>
        <taxon>Heliorestis</taxon>
    </lineage>
</organism>
<dbReference type="Pfam" id="PF01464">
    <property type="entry name" value="SLT"/>
    <property type="match status" value="1"/>
</dbReference>
<accession>A0A6I0ER91</accession>
<evidence type="ECO:0000259" key="2">
    <source>
        <dbReference type="Pfam" id="PF01464"/>
    </source>
</evidence>
<dbReference type="InterPro" id="IPR008258">
    <property type="entry name" value="Transglycosylase_SLT_dom_1"/>
</dbReference>
<dbReference type="AlphaFoldDB" id="A0A6I0ER91"/>
<dbReference type="CDD" id="cd13399">
    <property type="entry name" value="Slt35-like"/>
    <property type="match status" value="1"/>
</dbReference>
<comment type="caution">
    <text evidence="4">The sequence shown here is derived from an EMBL/GenBank/DDBJ whole genome shotgun (WGS) entry which is preliminary data.</text>
</comment>
<dbReference type="Gene3D" id="1.10.530.10">
    <property type="match status" value="1"/>
</dbReference>
<keyword evidence="1" id="KW-0812">Transmembrane</keyword>
<proteinExistence type="predicted"/>
<feature type="domain" description="Transglycosylase SLT" evidence="2">
    <location>
        <begin position="323"/>
        <end position="428"/>
    </location>
</feature>
<protein>
    <submittedName>
        <fullName evidence="4">Peptidoglycan DD-metalloendopeptidase family protein</fullName>
    </submittedName>
</protein>
<feature type="transmembrane region" description="Helical" evidence="1">
    <location>
        <begin position="45"/>
        <end position="73"/>
    </location>
</feature>
<dbReference type="RefSeq" id="WP_151620723.1">
    <property type="nucleotide sequence ID" value="NZ_WBXO01000008.1"/>
</dbReference>
<dbReference type="Gene3D" id="2.70.70.10">
    <property type="entry name" value="Glucose Permease (Domain IIA)"/>
    <property type="match status" value="1"/>
</dbReference>
<dbReference type="InterPro" id="IPR050570">
    <property type="entry name" value="Cell_wall_metabolism_enzyme"/>
</dbReference>
<keyword evidence="1" id="KW-1133">Transmembrane helix</keyword>
<feature type="domain" description="M23ase beta-sheet core" evidence="3">
    <location>
        <begin position="463"/>
        <end position="562"/>
    </location>
</feature>
<dbReference type="InterPro" id="IPR011055">
    <property type="entry name" value="Dup_hybrid_motif"/>
</dbReference>
<dbReference type="OrthoDB" id="9814460at2"/>
<dbReference type="SUPFAM" id="SSF51261">
    <property type="entry name" value="Duplicated hybrid motif"/>
    <property type="match status" value="1"/>
</dbReference>
<dbReference type="SUPFAM" id="SSF53955">
    <property type="entry name" value="Lysozyme-like"/>
    <property type="match status" value="1"/>
</dbReference>
<evidence type="ECO:0000313" key="5">
    <source>
        <dbReference type="Proteomes" id="UP000468766"/>
    </source>
</evidence>
<dbReference type="PANTHER" id="PTHR21666:SF270">
    <property type="entry name" value="MUREIN HYDROLASE ACTIVATOR ENVC"/>
    <property type="match status" value="1"/>
</dbReference>
<dbReference type="Proteomes" id="UP000468766">
    <property type="component" value="Unassembled WGS sequence"/>
</dbReference>
<reference evidence="4 5" key="1">
    <citation type="submission" date="2019-10" db="EMBL/GenBank/DDBJ databases">
        <title>Whole-genome sequence of the extremophile Heliorestis acidaminivorans DSM 24790.</title>
        <authorList>
            <person name="Kyndt J.A."/>
            <person name="Meyer T.E."/>
        </authorList>
    </citation>
    <scope>NUCLEOTIDE SEQUENCE [LARGE SCALE GENOMIC DNA]</scope>
    <source>
        <strain evidence="4 5">DSM 24790</strain>
    </source>
</reference>
<evidence type="ECO:0000259" key="3">
    <source>
        <dbReference type="Pfam" id="PF01551"/>
    </source>
</evidence>
<keyword evidence="1" id="KW-0472">Membrane</keyword>
<keyword evidence="5" id="KW-1185">Reference proteome</keyword>
<dbReference type="Pfam" id="PF01551">
    <property type="entry name" value="Peptidase_M23"/>
    <property type="match status" value="1"/>
</dbReference>
<dbReference type="EMBL" id="WBXO01000008">
    <property type="protein sequence ID" value="KAB2951996.1"/>
    <property type="molecule type" value="Genomic_DNA"/>
</dbReference>
<sequence length="588" mass="65699">MKDEQQAGQVAQELIKSGLLVGGKVANKVRIVATKALWLAIKKALLWLVALLGLPAILMMMLIFLLLGVYAVVASGDLNYSKTTLGEDDKEIAKLYFDVTDEMNRNADRDGFLRTKPPISQGSLEEYYYLDWEIVYSADLYEMQISNQGFNQKALQKAKVLRPYFSYEKSTVVTCYPCGDDGSTCCDIETVYLLKRADTYKATYTHYYERVSETVGEYTITYDKLNRIEELPETRWKRFDEALSLWYGESEQEAKEVARELTLQAAEGVRMQSTWLDWLATKDQYVQTIRDTWMAEIPPVYLEWFKDAAIKYASHFNEQGDPIIDWALLAAIAKIESSFNPLAIGSPNYTGELAQGLMQFLPSTWKKFGVDADGDSVANPFSPKDSIYAASNYLNYELGGDDETSLRKALFAYNRSNQYVDKVLQIANSLRWQEKFGHGKYTHPVKGCWVVSSGYGETRSTGSHSGTDFAGETGTPIVAAVGGEVIHTESGHRNYGSINQNVYGNVVWVRGHDGNIWIYAHLDSPGPVVSVGMNVAMGQVIGYLGNTGYSTGPHLHLEVRNGTGVGLKDPEQLLFGHRAYRGMKGCNS</sequence>